<evidence type="ECO:0000256" key="1">
    <source>
        <dbReference type="SAM" id="Phobius"/>
    </source>
</evidence>
<proteinExistence type="predicted"/>
<accession>A0A2T7BBQ0</accession>
<keyword evidence="1" id="KW-0812">Transmembrane</keyword>
<keyword evidence="3" id="KW-1185">Reference proteome</keyword>
<dbReference type="Proteomes" id="UP000244450">
    <property type="component" value="Unassembled WGS sequence"/>
</dbReference>
<dbReference type="EMBL" id="QCYK01000004">
    <property type="protein sequence ID" value="PUZ21816.1"/>
    <property type="molecule type" value="Genomic_DNA"/>
</dbReference>
<evidence type="ECO:0000313" key="2">
    <source>
        <dbReference type="EMBL" id="PUZ21816.1"/>
    </source>
</evidence>
<reference evidence="2 3" key="1">
    <citation type="submission" date="2018-04" db="EMBL/GenBank/DDBJ databases">
        <title>Chitinophaga fuyangensis sp. nov., isolated from soil in a chemical factory.</title>
        <authorList>
            <person name="Chen K."/>
        </authorList>
    </citation>
    <scope>NUCLEOTIDE SEQUENCE [LARGE SCALE GENOMIC DNA]</scope>
    <source>
        <strain evidence="2 3">LY-1</strain>
    </source>
</reference>
<keyword evidence="1" id="KW-1133">Transmembrane helix</keyword>
<evidence type="ECO:0000313" key="3">
    <source>
        <dbReference type="Proteomes" id="UP000244450"/>
    </source>
</evidence>
<dbReference type="OrthoDB" id="9919147at2"/>
<dbReference type="RefSeq" id="WP_108689464.1">
    <property type="nucleotide sequence ID" value="NZ_QCYK01000004.1"/>
</dbReference>
<organism evidence="2 3">
    <name type="scientific">Chitinophaga parva</name>
    <dbReference type="NCBI Taxonomy" id="2169414"/>
    <lineage>
        <taxon>Bacteria</taxon>
        <taxon>Pseudomonadati</taxon>
        <taxon>Bacteroidota</taxon>
        <taxon>Chitinophagia</taxon>
        <taxon>Chitinophagales</taxon>
        <taxon>Chitinophagaceae</taxon>
        <taxon>Chitinophaga</taxon>
    </lineage>
</organism>
<comment type="caution">
    <text evidence="2">The sequence shown here is derived from an EMBL/GenBank/DDBJ whole genome shotgun (WGS) entry which is preliminary data.</text>
</comment>
<protein>
    <submittedName>
        <fullName evidence="2">Uncharacterized protein</fullName>
    </submittedName>
</protein>
<dbReference type="AlphaFoldDB" id="A0A2T7BBQ0"/>
<name>A0A2T7BBQ0_9BACT</name>
<sequence length="96" mass="10944">MGTVKWDSLQFSAADVIKIVVNVVLGAVFIMMMKSDVRSVAESIANLQMENKEDREKNRAWQVKMEAEYGEMKVRVALLEQKVTDLEVTRDHTAKN</sequence>
<feature type="transmembrane region" description="Helical" evidence="1">
    <location>
        <begin position="16"/>
        <end position="33"/>
    </location>
</feature>
<keyword evidence="1" id="KW-0472">Membrane</keyword>
<gene>
    <name evidence="2" type="ORF">DCC81_24830</name>
</gene>